<organism evidence="2 3">
    <name type="scientific">Arcicella rosea</name>
    <dbReference type="NCBI Taxonomy" id="502909"/>
    <lineage>
        <taxon>Bacteria</taxon>
        <taxon>Pseudomonadati</taxon>
        <taxon>Bacteroidota</taxon>
        <taxon>Cytophagia</taxon>
        <taxon>Cytophagales</taxon>
        <taxon>Flectobacillaceae</taxon>
        <taxon>Arcicella</taxon>
    </lineage>
</organism>
<feature type="domain" description="HTH cro/C1-type" evidence="1">
    <location>
        <begin position="8"/>
        <end position="61"/>
    </location>
</feature>
<dbReference type="InterPro" id="IPR001387">
    <property type="entry name" value="Cro/C1-type_HTH"/>
</dbReference>
<keyword evidence="3" id="KW-1185">Reference proteome</keyword>
<accession>A0A841EF32</accession>
<dbReference type="Gene3D" id="1.10.260.40">
    <property type="entry name" value="lambda repressor-like DNA-binding domains"/>
    <property type="match status" value="1"/>
</dbReference>
<comment type="caution">
    <text evidence="2">The sequence shown here is derived from an EMBL/GenBank/DDBJ whole genome shotgun (WGS) entry which is preliminary data.</text>
</comment>
<dbReference type="EMBL" id="JACHKT010000008">
    <property type="protein sequence ID" value="MBB6002787.1"/>
    <property type="molecule type" value="Genomic_DNA"/>
</dbReference>
<dbReference type="SUPFAM" id="SSF47413">
    <property type="entry name" value="lambda repressor-like DNA-binding domains"/>
    <property type="match status" value="1"/>
</dbReference>
<sequence length="110" mass="12310">MKRIEDRVRVLIVERGMTLLQLATQSKITEATLHAILNRNDAKYSQLRRMAETLSVKVAYLTGETDLPSMSVVHESEAGYVALKAGDVIAMQKQIIELQSKLLTLNTPKD</sequence>
<dbReference type="RefSeq" id="WP_184132488.1">
    <property type="nucleotide sequence ID" value="NZ_JACHKT010000008.1"/>
</dbReference>
<evidence type="ECO:0000313" key="2">
    <source>
        <dbReference type="EMBL" id="MBB6002787.1"/>
    </source>
</evidence>
<reference evidence="2 3" key="1">
    <citation type="submission" date="2020-08" db="EMBL/GenBank/DDBJ databases">
        <title>Functional genomics of gut bacteria from endangered species of beetles.</title>
        <authorList>
            <person name="Carlos-Shanley C."/>
        </authorList>
    </citation>
    <scope>NUCLEOTIDE SEQUENCE [LARGE SCALE GENOMIC DNA]</scope>
    <source>
        <strain evidence="2 3">S00070</strain>
    </source>
</reference>
<dbReference type="AlphaFoldDB" id="A0A841EF32"/>
<dbReference type="InterPro" id="IPR010982">
    <property type="entry name" value="Lambda_DNA-bd_dom_sf"/>
</dbReference>
<dbReference type="Proteomes" id="UP000524404">
    <property type="component" value="Unassembled WGS sequence"/>
</dbReference>
<gene>
    <name evidence="2" type="ORF">HNP25_001439</name>
</gene>
<protein>
    <submittedName>
        <fullName evidence="2">Transcriptional regulator with XRE-family HTH domain</fullName>
    </submittedName>
</protein>
<proteinExistence type="predicted"/>
<dbReference type="GO" id="GO:0003677">
    <property type="term" value="F:DNA binding"/>
    <property type="evidence" value="ECO:0007669"/>
    <property type="project" value="InterPro"/>
</dbReference>
<evidence type="ECO:0000259" key="1">
    <source>
        <dbReference type="PROSITE" id="PS50943"/>
    </source>
</evidence>
<dbReference type="CDD" id="cd00093">
    <property type="entry name" value="HTH_XRE"/>
    <property type="match status" value="1"/>
</dbReference>
<dbReference type="PROSITE" id="PS50943">
    <property type="entry name" value="HTH_CROC1"/>
    <property type="match status" value="1"/>
</dbReference>
<evidence type="ECO:0000313" key="3">
    <source>
        <dbReference type="Proteomes" id="UP000524404"/>
    </source>
</evidence>
<dbReference type="SMART" id="SM00530">
    <property type="entry name" value="HTH_XRE"/>
    <property type="match status" value="1"/>
</dbReference>
<name>A0A841EF32_9BACT</name>